<dbReference type="EMBL" id="CATKSN020000385">
    <property type="protein sequence ID" value="CAI9149550.1"/>
    <property type="molecule type" value="Genomic_DNA"/>
</dbReference>
<evidence type="ECO:0000313" key="2">
    <source>
        <dbReference type="Proteomes" id="UP001176941"/>
    </source>
</evidence>
<sequence>DPRSTRNLVHVVDGPRPQPIQYLHRRCRQAAPNDYLTVSPASLRRYLSFLRNEGRLHEDLRRSAMQTVDGRRAQRVLRAAQRESVVIRQLPRVSNTSICKHPIIGAHVLTNCYRHSTWLHAKLGLCKWRIRLFARGVLFDPKVAREVEHVRQRRSFCRVTRYHSFAHFYESRTACIPCLARLSKRALLLDLQLASTAGCKRLRCLAGWPCPSSPHFELAPPHRGTRVSQMRRIAPDAYARLSPTLLRASEHAAALRRPPALVSRTPRCLHLRG</sequence>
<proteinExistence type="predicted"/>
<accession>A0ABN8XJH2</accession>
<dbReference type="Proteomes" id="UP001176941">
    <property type="component" value="Unassembled WGS sequence"/>
</dbReference>
<comment type="caution">
    <text evidence="1">The sequence shown here is derived from an EMBL/GenBank/DDBJ whole genome shotgun (WGS) entry which is preliminary data.</text>
</comment>
<gene>
    <name evidence="1" type="ORF">MRATA1EN1_LOCUS31168</name>
</gene>
<evidence type="ECO:0000313" key="1">
    <source>
        <dbReference type="EMBL" id="CAI9149550.1"/>
    </source>
</evidence>
<reference evidence="1" key="1">
    <citation type="submission" date="2023-04" db="EMBL/GenBank/DDBJ databases">
        <authorList>
            <consortium name="ELIXIR-Norway"/>
        </authorList>
    </citation>
    <scope>NUCLEOTIDE SEQUENCE [LARGE SCALE GENOMIC DNA]</scope>
</reference>
<organism evidence="1 2">
    <name type="scientific">Rangifer tarandus platyrhynchus</name>
    <name type="common">Svalbard reindeer</name>
    <dbReference type="NCBI Taxonomy" id="3082113"/>
    <lineage>
        <taxon>Eukaryota</taxon>
        <taxon>Metazoa</taxon>
        <taxon>Chordata</taxon>
        <taxon>Craniata</taxon>
        <taxon>Vertebrata</taxon>
        <taxon>Euteleostomi</taxon>
        <taxon>Mammalia</taxon>
        <taxon>Eutheria</taxon>
        <taxon>Laurasiatheria</taxon>
        <taxon>Artiodactyla</taxon>
        <taxon>Ruminantia</taxon>
        <taxon>Pecora</taxon>
        <taxon>Cervidae</taxon>
        <taxon>Odocoileinae</taxon>
        <taxon>Rangifer</taxon>
    </lineage>
</organism>
<name>A0ABN8XJH2_RANTA</name>
<feature type="non-terminal residue" evidence="1">
    <location>
        <position position="1"/>
    </location>
</feature>
<keyword evidence="2" id="KW-1185">Reference proteome</keyword>
<protein>
    <submittedName>
        <fullName evidence="1">Uncharacterized protein</fullName>
    </submittedName>
</protein>